<evidence type="ECO:0000313" key="3">
    <source>
        <dbReference type="EMBL" id="AKJ02041.1"/>
    </source>
</evidence>
<keyword evidence="1" id="KW-0479">Metal-binding</keyword>
<dbReference type="InterPro" id="IPR004232">
    <property type="entry name" value="CN_Hdrtase_a/SCN_Hdrlase_g"/>
</dbReference>
<name>A0AAC8TEY5_9BACT</name>
<dbReference type="InterPro" id="IPR036648">
    <property type="entry name" value="CN_Hdrase_a/SCN_Hdrase_g_sf"/>
</dbReference>
<reference evidence="4 6" key="2">
    <citation type="submission" date="2018-08" db="EMBL/GenBank/DDBJ databases">
        <title>Genomic Encyclopedia of Archaeal and Bacterial Type Strains, Phase II (KMG-II): from individual species to whole genera.</title>
        <authorList>
            <person name="Goeker M."/>
        </authorList>
    </citation>
    <scope>NUCLEOTIDE SEQUENCE [LARGE SCALE GENOMIC DNA]</scope>
    <source>
        <strain evidence="4 6">DSM 2261</strain>
    </source>
</reference>
<dbReference type="EMBL" id="CP011509">
    <property type="protein sequence ID" value="AKJ02041.1"/>
    <property type="molecule type" value="Genomic_DNA"/>
</dbReference>
<dbReference type="NCBIfam" id="TIGR03793">
    <property type="entry name" value="leader_NHLP"/>
    <property type="match status" value="1"/>
</dbReference>
<dbReference type="Proteomes" id="UP000256345">
    <property type="component" value="Unassembled WGS sequence"/>
</dbReference>
<dbReference type="EMBL" id="QUMU01000003">
    <property type="protein sequence ID" value="REG34845.1"/>
    <property type="molecule type" value="Genomic_DNA"/>
</dbReference>
<feature type="domain" description="Nitrile hydratase alpha/Thiocyanate hydrolase gamma" evidence="2">
    <location>
        <begin position="10"/>
        <end position="62"/>
    </location>
</feature>
<sequence>MPDTKKGEAFAKLVLRVWRDPDFKARLFKDPMPLLAEYGVETPPGLKVKVVENEPGTIHLVLPSAPAKVSQQQEEPVYTIQCAVCHSRDSCLTHHS</sequence>
<dbReference type="InterPro" id="IPR022513">
    <property type="entry name" value="TOMM_pelo"/>
</dbReference>
<dbReference type="KEGG" id="age:AA314_03667"/>
<keyword evidence="6" id="KW-1185">Reference proteome</keyword>
<proteinExistence type="predicted"/>
<gene>
    <name evidence="3" type="ORF">AA314_03667</name>
    <name evidence="4" type="ORF">ATI61_103756</name>
</gene>
<dbReference type="GO" id="GO:0046914">
    <property type="term" value="F:transition metal ion binding"/>
    <property type="evidence" value="ECO:0007669"/>
    <property type="project" value="InterPro"/>
</dbReference>
<dbReference type="RefSeq" id="WP_053066486.1">
    <property type="nucleotide sequence ID" value="NZ_CP011509.1"/>
</dbReference>
<reference evidence="3 5" key="1">
    <citation type="submission" date="2015-05" db="EMBL/GenBank/DDBJ databases">
        <title>Genome assembly of Archangium gephyra DSM 2261.</title>
        <authorList>
            <person name="Sharma G."/>
            <person name="Subramanian S."/>
        </authorList>
    </citation>
    <scope>NUCLEOTIDE SEQUENCE [LARGE SCALE GENOMIC DNA]</scope>
    <source>
        <strain evidence="3 5">DSM 2261</strain>
    </source>
</reference>
<evidence type="ECO:0000259" key="2">
    <source>
        <dbReference type="Pfam" id="PF02979"/>
    </source>
</evidence>
<accession>A0AAC8TEY5</accession>
<evidence type="ECO:0000313" key="4">
    <source>
        <dbReference type="EMBL" id="REG34845.1"/>
    </source>
</evidence>
<protein>
    <submittedName>
        <fullName evidence="4">Ribosomally synthesized peptide</fullName>
    </submittedName>
</protein>
<dbReference type="Gene3D" id="3.90.330.10">
    <property type="entry name" value="Nitrile hydratase alpha /Thiocyanate hydrolase gamma"/>
    <property type="match status" value="1"/>
</dbReference>
<dbReference type="Proteomes" id="UP000035579">
    <property type="component" value="Chromosome"/>
</dbReference>
<dbReference type="Pfam" id="PF02979">
    <property type="entry name" value="NHase_alpha"/>
    <property type="match status" value="1"/>
</dbReference>
<evidence type="ECO:0000313" key="6">
    <source>
        <dbReference type="Proteomes" id="UP000256345"/>
    </source>
</evidence>
<evidence type="ECO:0000313" key="5">
    <source>
        <dbReference type="Proteomes" id="UP000035579"/>
    </source>
</evidence>
<organism evidence="3 5">
    <name type="scientific">Archangium gephyra</name>
    <dbReference type="NCBI Taxonomy" id="48"/>
    <lineage>
        <taxon>Bacteria</taxon>
        <taxon>Pseudomonadati</taxon>
        <taxon>Myxococcota</taxon>
        <taxon>Myxococcia</taxon>
        <taxon>Myxococcales</taxon>
        <taxon>Cystobacterineae</taxon>
        <taxon>Archangiaceae</taxon>
        <taxon>Archangium</taxon>
    </lineage>
</organism>
<dbReference type="GO" id="GO:0003824">
    <property type="term" value="F:catalytic activity"/>
    <property type="evidence" value="ECO:0007669"/>
    <property type="project" value="InterPro"/>
</dbReference>
<dbReference type="AlphaFoldDB" id="A0AAC8TEY5"/>
<dbReference type="SUPFAM" id="SSF56209">
    <property type="entry name" value="Nitrile hydratase alpha chain"/>
    <property type="match status" value="1"/>
</dbReference>
<evidence type="ECO:0000256" key="1">
    <source>
        <dbReference type="ARBA" id="ARBA00022723"/>
    </source>
</evidence>